<dbReference type="PROSITE" id="PS51192">
    <property type="entry name" value="HELICASE_ATP_BIND_1"/>
    <property type="match status" value="1"/>
</dbReference>
<evidence type="ECO:0000313" key="20">
    <source>
        <dbReference type="EMBL" id="MEQ2535010.1"/>
    </source>
</evidence>
<dbReference type="Pfam" id="PF00270">
    <property type="entry name" value="DEAD"/>
    <property type="match status" value="1"/>
</dbReference>
<keyword evidence="9" id="KW-0862">Zinc</keyword>
<dbReference type="InterPro" id="IPR014001">
    <property type="entry name" value="Helicase_ATP-bd"/>
</dbReference>
<dbReference type="NCBIfam" id="TIGR01389">
    <property type="entry name" value="recQ"/>
    <property type="match status" value="1"/>
</dbReference>
<dbReference type="InterPro" id="IPR018982">
    <property type="entry name" value="RQC_domain"/>
</dbReference>
<dbReference type="Gene3D" id="1.10.150.80">
    <property type="entry name" value="HRDC domain"/>
    <property type="match status" value="1"/>
</dbReference>
<dbReference type="InterPro" id="IPR027417">
    <property type="entry name" value="P-loop_NTPase"/>
</dbReference>
<dbReference type="GO" id="GO:0016787">
    <property type="term" value="F:hydrolase activity"/>
    <property type="evidence" value="ECO:0007669"/>
    <property type="project" value="UniProtKB-KW"/>
</dbReference>
<gene>
    <name evidence="20" type="primary">recQ</name>
    <name evidence="20" type="ORF">WMO38_07750</name>
</gene>
<evidence type="ECO:0000313" key="21">
    <source>
        <dbReference type="Proteomes" id="UP001480973"/>
    </source>
</evidence>
<dbReference type="SMART" id="SM00341">
    <property type="entry name" value="HRDC"/>
    <property type="match status" value="1"/>
</dbReference>
<proteinExistence type="inferred from homology"/>
<keyword evidence="13" id="KW-0234">DNA repair</keyword>
<keyword evidence="21" id="KW-1185">Reference proteome</keyword>
<dbReference type="Proteomes" id="UP001480973">
    <property type="component" value="Unassembled WGS sequence"/>
</dbReference>
<dbReference type="GO" id="GO:0003678">
    <property type="term" value="F:DNA helicase activity"/>
    <property type="evidence" value="ECO:0007669"/>
    <property type="project" value="UniProtKB-EC"/>
</dbReference>
<evidence type="ECO:0000256" key="14">
    <source>
        <dbReference type="ARBA" id="ARBA00023235"/>
    </source>
</evidence>
<keyword evidence="6" id="KW-0227">DNA damage</keyword>
<evidence type="ECO:0000256" key="15">
    <source>
        <dbReference type="ARBA" id="ARBA00034617"/>
    </source>
</evidence>
<sequence>MAGMVDMKNRKKDVLRKVFGYDSFRTGQEEIVDNILLGRDVCGIMPTGAGKSICYQLPALLLPGITIVVSPLISLMIDQVKALNEAGVHAAYINSALTENQITKALYNAMCGRYKIVYVAPERLETNRFLEFVLNADISMITIDEAHCISQWGQDFRPSYLKIVNLIKMLPKRPVVSAFTATATQAVKDDIVCVLGLNNPFIKVTGFDRSNLYFEVRQPNNKDAEVLNYVLSHRDDSGIIYCATRKNVDKVYAMLAKNGIAVTRYHAGLDNDMRKANQEDFIYDEKPVIVATNAFGMGIDKSNVRYVLHYNMPQCIENYYQEAGRAGRDGEPAECILLFSPQDVIINEFLIENKGENNEFTEEERKAVHDNDIRRLKKMRYYCSTKECLREYMLNYFGEYSGKDDCGNCSNCSAVFEEKDVTNTASVIIKTIKECHERFGTSVITGTIRCENKAKLRSYGVDRYSTFGMCRQMSESFIKGVIDKMLLDGYLRETDDMYRLLKLTETSDMLISGEEHLIMKWSERKEEFKKEKRTPKSLDADGLMLFERLRMLRIDIARNENVPPYIVFSDKALTDMCIKRPHTKAEMLNVNGVGENKYERYGKEFLKCIKEHENQEDTHG</sequence>
<dbReference type="InterPro" id="IPR010997">
    <property type="entry name" value="HRDC-like_sf"/>
</dbReference>
<dbReference type="EMBL" id="JBBMES010000006">
    <property type="protein sequence ID" value="MEQ2535010.1"/>
    <property type="molecule type" value="Genomic_DNA"/>
</dbReference>
<accession>A0ABV1GNC9</accession>
<dbReference type="InterPro" id="IPR006293">
    <property type="entry name" value="DNA_helicase_ATP-dep_RecQ_bac"/>
</dbReference>
<evidence type="ECO:0000259" key="18">
    <source>
        <dbReference type="PROSITE" id="PS51192"/>
    </source>
</evidence>
<dbReference type="InterPro" id="IPR036390">
    <property type="entry name" value="WH_DNA-bd_sf"/>
</dbReference>
<evidence type="ECO:0000256" key="7">
    <source>
        <dbReference type="ARBA" id="ARBA00022801"/>
    </source>
</evidence>
<keyword evidence="14" id="KW-0413">Isomerase</keyword>
<dbReference type="PANTHER" id="PTHR13710:SF105">
    <property type="entry name" value="ATP-DEPENDENT DNA HELICASE Q1"/>
    <property type="match status" value="1"/>
</dbReference>
<evidence type="ECO:0000259" key="17">
    <source>
        <dbReference type="PROSITE" id="PS50967"/>
    </source>
</evidence>
<dbReference type="InterPro" id="IPR001650">
    <property type="entry name" value="Helicase_C-like"/>
</dbReference>
<keyword evidence="4" id="KW-0479">Metal-binding</keyword>
<feature type="domain" description="HRDC" evidence="17">
    <location>
        <begin position="539"/>
        <end position="619"/>
    </location>
</feature>
<comment type="caution">
    <text evidence="20">The sequence shown here is derived from an EMBL/GenBank/DDBJ whole genome shotgun (WGS) entry which is preliminary data.</text>
</comment>
<dbReference type="Pfam" id="PF00570">
    <property type="entry name" value="HRDC"/>
    <property type="match status" value="1"/>
</dbReference>
<comment type="similarity">
    <text evidence="3">Belongs to the helicase family. RecQ subfamily.</text>
</comment>
<keyword evidence="11" id="KW-0238">DNA-binding</keyword>
<evidence type="ECO:0000256" key="12">
    <source>
        <dbReference type="ARBA" id="ARBA00023172"/>
    </source>
</evidence>
<dbReference type="NCBIfam" id="TIGR00614">
    <property type="entry name" value="recQ_fam"/>
    <property type="match status" value="1"/>
</dbReference>
<dbReference type="Pfam" id="PF00271">
    <property type="entry name" value="Helicase_C"/>
    <property type="match status" value="1"/>
</dbReference>
<comment type="cofactor">
    <cofactor evidence="1">
        <name>Mg(2+)</name>
        <dbReference type="ChEBI" id="CHEBI:18420"/>
    </cofactor>
</comment>
<evidence type="ECO:0000256" key="3">
    <source>
        <dbReference type="ARBA" id="ARBA00005446"/>
    </source>
</evidence>
<dbReference type="InterPro" id="IPR002121">
    <property type="entry name" value="HRDC_dom"/>
</dbReference>
<dbReference type="Gene3D" id="1.10.10.10">
    <property type="entry name" value="Winged helix-like DNA-binding domain superfamily/Winged helix DNA-binding domain"/>
    <property type="match status" value="1"/>
</dbReference>
<comment type="catalytic activity">
    <reaction evidence="15">
        <text>Couples ATP hydrolysis with the unwinding of duplex DNA by translocating in the 3'-5' direction.</text>
        <dbReference type="EC" id="5.6.2.4"/>
    </reaction>
</comment>
<dbReference type="InterPro" id="IPR011545">
    <property type="entry name" value="DEAD/DEAH_box_helicase_dom"/>
</dbReference>
<dbReference type="InterPro" id="IPR004589">
    <property type="entry name" value="DNA_helicase_ATP-dep_RecQ"/>
</dbReference>
<dbReference type="CDD" id="cd18794">
    <property type="entry name" value="SF2_C_RecQ"/>
    <property type="match status" value="1"/>
</dbReference>
<dbReference type="PROSITE" id="PS51194">
    <property type="entry name" value="HELICASE_CTER"/>
    <property type="match status" value="1"/>
</dbReference>
<keyword evidence="5" id="KW-0547">Nucleotide-binding</keyword>
<evidence type="ECO:0000256" key="16">
    <source>
        <dbReference type="NCBIfam" id="TIGR01389"/>
    </source>
</evidence>
<dbReference type="EC" id="5.6.2.4" evidence="16"/>
<dbReference type="SMART" id="SM00487">
    <property type="entry name" value="DEXDc"/>
    <property type="match status" value="1"/>
</dbReference>
<feature type="domain" description="Helicase ATP-binding" evidence="18">
    <location>
        <begin position="32"/>
        <end position="201"/>
    </location>
</feature>
<evidence type="ECO:0000256" key="5">
    <source>
        <dbReference type="ARBA" id="ARBA00022741"/>
    </source>
</evidence>
<dbReference type="SUPFAM" id="SSF47819">
    <property type="entry name" value="HRDC-like"/>
    <property type="match status" value="1"/>
</dbReference>
<dbReference type="SUPFAM" id="SSF46785">
    <property type="entry name" value="Winged helix' DNA-binding domain"/>
    <property type="match status" value="1"/>
</dbReference>
<dbReference type="PANTHER" id="PTHR13710">
    <property type="entry name" value="DNA HELICASE RECQ FAMILY MEMBER"/>
    <property type="match status" value="1"/>
</dbReference>
<evidence type="ECO:0000259" key="19">
    <source>
        <dbReference type="PROSITE" id="PS51194"/>
    </source>
</evidence>
<dbReference type="SUPFAM" id="SSF52540">
    <property type="entry name" value="P-loop containing nucleoside triphosphate hydrolases"/>
    <property type="match status" value="1"/>
</dbReference>
<evidence type="ECO:0000256" key="13">
    <source>
        <dbReference type="ARBA" id="ARBA00023204"/>
    </source>
</evidence>
<dbReference type="SMART" id="SM00956">
    <property type="entry name" value="RQC"/>
    <property type="match status" value="1"/>
</dbReference>
<evidence type="ECO:0000256" key="1">
    <source>
        <dbReference type="ARBA" id="ARBA00001946"/>
    </source>
</evidence>
<keyword evidence="7 20" id="KW-0378">Hydrolase</keyword>
<dbReference type="InterPro" id="IPR044876">
    <property type="entry name" value="HRDC_dom_sf"/>
</dbReference>
<evidence type="ECO:0000256" key="4">
    <source>
        <dbReference type="ARBA" id="ARBA00022723"/>
    </source>
</evidence>
<evidence type="ECO:0000256" key="9">
    <source>
        <dbReference type="ARBA" id="ARBA00022833"/>
    </source>
</evidence>
<keyword evidence="12" id="KW-0233">DNA recombination</keyword>
<keyword evidence="8 20" id="KW-0347">Helicase</keyword>
<evidence type="ECO:0000256" key="10">
    <source>
        <dbReference type="ARBA" id="ARBA00022840"/>
    </source>
</evidence>
<evidence type="ECO:0000256" key="11">
    <source>
        <dbReference type="ARBA" id="ARBA00023125"/>
    </source>
</evidence>
<organism evidence="20 21">
    <name type="scientific">Lachnospira intestinalis</name>
    <dbReference type="NCBI Taxonomy" id="3133158"/>
    <lineage>
        <taxon>Bacteria</taxon>
        <taxon>Bacillati</taxon>
        <taxon>Bacillota</taxon>
        <taxon>Clostridia</taxon>
        <taxon>Lachnospirales</taxon>
        <taxon>Lachnospiraceae</taxon>
        <taxon>Lachnospira</taxon>
    </lineage>
</organism>
<dbReference type="CDD" id="cd17920">
    <property type="entry name" value="DEXHc_RecQ"/>
    <property type="match status" value="1"/>
</dbReference>
<dbReference type="InterPro" id="IPR032284">
    <property type="entry name" value="RecQ_Zn-bd"/>
</dbReference>
<dbReference type="Gene3D" id="3.40.50.300">
    <property type="entry name" value="P-loop containing nucleotide triphosphate hydrolases"/>
    <property type="match status" value="2"/>
</dbReference>
<evidence type="ECO:0000256" key="6">
    <source>
        <dbReference type="ARBA" id="ARBA00022763"/>
    </source>
</evidence>
<dbReference type="Pfam" id="PF09382">
    <property type="entry name" value="RQC"/>
    <property type="match status" value="1"/>
</dbReference>
<comment type="cofactor">
    <cofactor evidence="2">
        <name>Zn(2+)</name>
        <dbReference type="ChEBI" id="CHEBI:29105"/>
    </cofactor>
</comment>
<dbReference type="PROSITE" id="PS50967">
    <property type="entry name" value="HRDC"/>
    <property type="match status" value="1"/>
</dbReference>
<dbReference type="SMART" id="SM00490">
    <property type="entry name" value="HELICc"/>
    <property type="match status" value="1"/>
</dbReference>
<evidence type="ECO:0000256" key="2">
    <source>
        <dbReference type="ARBA" id="ARBA00001947"/>
    </source>
</evidence>
<evidence type="ECO:0000256" key="8">
    <source>
        <dbReference type="ARBA" id="ARBA00022806"/>
    </source>
</evidence>
<reference evidence="20 21" key="1">
    <citation type="submission" date="2024-03" db="EMBL/GenBank/DDBJ databases">
        <title>Human intestinal bacterial collection.</title>
        <authorList>
            <person name="Pauvert C."/>
            <person name="Hitch T.C.A."/>
            <person name="Clavel T."/>
        </authorList>
    </citation>
    <scope>NUCLEOTIDE SEQUENCE [LARGE SCALE GENOMIC DNA]</scope>
    <source>
        <strain evidence="20 21">CLA-JM-H10</strain>
    </source>
</reference>
<dbReference type="InterPro" id="IPR036388">
    <property type="entry name" value="WH-like_DNA-bd_sf"/>
</dbReference>
<feature type="domain" description="Helicase C-terminal" evidence="19">
    <location>
        <begin position="222"/>
        <end position="369"/>
    </location>
</feature>
<dbReference type="Pfam" id="PF16124">
    <property type="entry name" value="RecQ_Zn_bind"/>
    <property type="match status" value="1"/>
</dbReference>
<name>A0ABV1GNC9_9FIRM</name>
<keyword evidence="10" id="KW-0067">ATP-binding</keyword>
<protein>
    <recommendedName>
        <fullName evidence="16">DNA helicase RecQ</fullName>
        <ecNumber evidence="16">5.6.2.4</ecNumber>
    </recommendedName>
</protein>